<dbReference type="KEGG" id="rgu:A4W93_00135"/>
<proteinExistence type="predicted"/>
<protein>
    <submittedName>
        <fullName evidence="1">Uncharacterized protein</fullName>
    </submittedName>
</protein>
<sequence length="214" mass="22498">MKTDQLLDLLAADTRVVPPNAATRRLALAVLAGLPLSLAIVALDYGIRRDLAQVAQVPMFWVKLLFPALLAMAAFVGTQRLARPGVNAGRPVAFGMALPVLAVWTLALVAWWLAPAAERPALLWGQTWRSCAFSIGFIALPVLVSSMLALKSLAPTRPAWAGAAAGALAGGAGAAVYALHCPELTAPFLAVWYVLGMALPTVAGAAIGSRWLRW</sequence>
<dbReference type="Proteomes" id="UP000193427">
    <property type="component" value="Chromosome"/>
</dbReference>
<gene>
    <name evidence="1" type="ORF">A4W93_00135</name>
</gene>
<dbReference type="AlphaFoldDB" id="A0A1W6L2L4"/>
<dbReference type="Pfam" id="PF06532">
    <property type="entry name" value="NrsF"/>
    <property type="match status" value="1"/>
</dbReference>
<accession>A0A1W6L2L4</accession>
<dbReference type="RefSeq" id="WP_085748683.1">
    <property type="nucleotide sequence ID" value="NZ_BSPR01000010.1"/>
</dbReference>
<name>A0A1W6L2L4_9BURK</name>
<keyword evidence="2" id="KW-1185">Reference proteome</keyword>
<dbReference type="EMBL" id="CP015118">
    <property type="protein sequence ID" value="ARN18450.1"/>
    <property type="molecule type" value="Genomic_DNA"/>
</dbReference>
<dbReference type="OrthoDB" id="6059252at2"/>
<dbReference type="STRING" id="946333.A4W93_00135"/>
<evidence type="ECO:0000313" key="2">
    <source>
        <dbReference type="Proteomes" id="UP000193427"/>
    </source>
</evidence>
<dbReference type="InterPro" id="IPR009495">
    <property type="entry name" value="NrsF"/>
</dbReference>
<evidence type="ECO:0000313" key="1">
    <source>
        <dbReference type="EMBL" id="ARN18450.1"/>
    </source>
</evidence>
<organism evidence="1 2">
    <name type="scientific">Piscinibacter gummiphilus</name>
    <dbReference type="NCBI Taxonomy" id="946333"/>
    <lineage>
        <taxon>Bacteria</taxon>
        <taxon>Pseudomonadati</taxon>
        <taxon>Pseudomonadota</taxon>
        <taxon>Betaproteobacteria</taxon>
        <taxon>Burkholderiales</taxon>
        <taxon>Sphaerotilaceae</taxon>
        <taxon>Piscinibacter</taxon>
    </lineage>
</organism>
<reference evidence="1 2" key="1">
    <citation type="submission" date="2016-04" db="EMBL/GenBank/DDBJ databases">
        <title>Complete genome sequence of natural rubber-degrading, novel Gram-negative bacterium, Rhizobacter gummiphilus strain NS21.</title>
        <authorList>
            <person name="Tabata M."/>
            <person name="Kasai D."/>
            <person name="Fukuda M."/>
        </authorList>
    </citation>
    <scope>NUCLEOTIDE SEQUENCE [LARGE SCALE GENOMIC DNA]</scope>
    <source>
        <strain evidence="1 2">NS21</strain>
    </source>
</reference>